<protein>
    <submittedName>
        <fullName evidence="3">Secreted protein</fullName>
    </submittedName>
</protein>
<dbReference type="AlphaFoldDB" id="A0A0R3WKK6"/>
<dbReference type="Proteomes" id="UP000274429">
    <property type="component" value="Unassembled WGS sequence"/>
</dbReference>
<dbReference type="WBParaSite" id="TTAC_0000125001-mRNA-1">
    <property type="protein sequence ID" value="TTAC_0000125001-mRNA-1"/>
    <property type="gene ID" value="TTAC_0000125001"/>
</dbReference>
<organism evidence="3">
    <name type="scientific">Hydatigena taeniaeformis</name>
    <name type="common">Feline tapeworm</name>
    <name type="synonym">Taenia taeniaeformis</name>
    <dbReference type="NCBI Taxonomy" id="6205"/>
    <lineage>
        <taxon>Eukaryota</taxon>
        <taxon>Metazoa</taxon>
        <taxon>Spiralia</taxon>
        <taxon>Lophotrochozoa</taxon>
        <taxon>Platyhelminthes</taxon>
        <taxon>Cestoda</taxon>
        <taxon>Eucestoda</taxon>
        <taxon>Cyclophyllidea</taxon>
        <taxon>Taeniidae</taxon>
        <taxon>Hydatigera</taxon>
    </lineage>
</organism>
<evidence type="ECO:0000313" key="2">
    <source>
        <dbReference type="Proteomes" id="UP000274429"/>
    </source>
</evidence>
<sequence>MLDVTRLTTSCVSVELWAAVTDVSLIGLEPRDAFTPLITALTLPEDSLAGLLKPKVTDAETDPLLLAELVNASTFGAGVVTVVMIGEFCADIVVM</sequence>
<name>A0A0R3WKK6_HYDTA</name>
<evidence type="ECO:0000313" key="1">
    <source>
        <dbReference type="EMBL" id="VDM17697.1"/>
    </source>
</evidence>
<reference evidence="1 2" key="2">
    <citation type="submission" date="2018-11" db="EMBL/GenBank/DDBJ databases">
        <authorList>
            <consortium name="Pathogen Informatics"/>
        </authorList>
    </citation>
    <scope>NUCLEOTIDE SEQUENCE [LARGE SCALE GENOMIC DNA]</scope>
</reference>
<gene>
    <name evidence="1" type="ORF">TTAC_LOCUS1251</name>
</gene>
<reference evidence="3" key="1">
    <citation type="submission" date="2017-02" db="UniProtKB">
        <authorList>
            <consortium name="WormBaseParasite"/>
        </authorList>
    </citation>
    <scope>IDENTIFICATION</scope>
</reference>
<dbReference type="EMBL" id="UYWX01000235">
    <property type="protein sequence ID" value="VDM17697.1"/>
    <property type="molecule type" value="Genomic_DNA"/>
</dbReference>
<proteinExistence type="predicted"/>
<evidence type="ECO:0000313" key="3">
    <source>
        <dbReference type="WBParaSite" id="TTAC_0000125001-mRNA-1"/>
    </source>
</evidence>
<accession>A0A0R3WKK6</accession>
<keyword evidence="2" id="KW-1185">Reference proteome</keyword>